<evidence type="ECO:0000259" key="11">
    <source>
        <dbReference type="SMART" id="SM00865"/>
    </source>
</evidence>
<evidence type="ECO:0000259" key="10">
    <source>
        <dbReference type="SMART" id="SM00864"/>
    </source>
</evidence>
<dbReference type="CDD" id="cd02188">
    <property type="entry name" value="gamma_tubulin"/>
    <property type="match status" value="1"/>
</dbReference>
<dbReference type="SMART" id="SM00865">
    <property type="entry name" value="Tubulin_C"/>
    <property type="match status" value="1"/>
</dbReference>
<evidence type="ECO:0000256" key="4">
    <source>
        <dbReference type="ARBA" id="ARBA00022490"/>
    </source>
</evidence>
<dbReference type="InterPro" id="IPR037103">
    <property type="entry name" value="Tubulin/FtsZ-like_C"/>
</dbReference>
<dbReference type="EMBL" id="JALLBG020000022">
    <property type="protein sequence ID" value="KAL3771632.1"/>
    <property type="molecule type" value="Genomic_DNA"/>
</dbReference>
<dbReference type="Pfam" id="PF03953">
    <property type="entry name" value="Tubulin_C"/>
    <property type="match status" value="1"/>
</dbReference>
<dbReference type="PRINTS" id="PR01161">
    <property type="entry name" value="TUBULIN"/>
</dbReference>
<evidence type="ECO:0000256" key="5">
    <source>
        <dbReference type="ARBA" id="ARBA00022701"/>
    </source>
</evidence>
<gene>
    <name evidence="12" type="ORF">ACHAWU_007749</name>
</gene>
<protein>
    <recommendedName>
        <fullName evidence="9">Tubulin gamma chain</fullName>
    </recommendedName>
</protein>
<dbReference type="InterPro" id="IPR036525">
    <property type="entry name" value="Tubulin/FtsZ_GTPase_sf"/>
</dbReference>
<keyword evidence="4" id="KW-0963">Cytoplasm</keyword>
<evidence type="ECO:0000313" key="12">
    <source>
        <dbReference type="EMBL" id="KAL3771632.1"/>
    </source>
</evidence>
<comment type="subcellular location">
    <subcellularLocation>
        <location evidence="2">Cytoplasm</location>
        <location evidence="2">Cytoskeleton</location>
        <location evidence="2">Microtubule organizing center</location>
        <location evidence="2">Centrosome</location>
    </subcellularLocation>
</comment>
<dbReference type="GO" id="GO:0005525">
    <property type="term" value="F:GTP binding"/>
    <property type="evidence" value="ECO:0007669"/>
    <property type="project" value="UniProtKB-UniRule"/>
</dbReference>
<dbReference type="InterPro" id="IPR000217">
    <property type="entry name" value="Tubulin"/>
</dbReference>
<dbReference type="GO" id="GO:0005813">
    <property type="term" value="C:centrosome"/>
    <property type="evidence" value="ECO:0007669"/>
    <property type="project" value="UniProtKB-SubCell"/>
</dbReference>
<dbReference type="PANTHER" id="PTHR11588">
    <property type="entry name" value="TUBULIN"/>
    <property type="match status" value="1"/>
</dbReference>
<dbReference type="Gene3D" id="3.30.1330.20">
    <property type="entry name" value="Tubulin/FtsZ, C-terminal domain"/>
    <property type="match status" value="1"/>
</dbReference>
<keyword evidence="5 9" id="KW-0493">Microtubule</keyword>
<dbReference type="PROSITE" id="PS00227">
    <property type="entry name" value="TUBULIN"/>
    <property type="match status" value="1"/>
</dbReference>
<dbReference type="InterPro" id="IPR002454">
    <property type="entry name" value="Gamma_tubulin"/>
</dbReference>
<comment type="caution">
    <text evidence="12">The sequence shown here is derived from an EMBL/GenBank/DDBJ whole genome shotgun (WGS) entry which is preliminary data.</text>
</comment>
<dbReference type="InterPro" id="IPR023123">
    <property type="entry name" value="Tubulin_C"/>
</dbReference>
<comment type="similarity">
    <text evidence="3 9">Belongs to the tubulin family.</text>
</comment>
<feature type="domain" description="Tubulin/FtsZ GTPase" evidence="10">
    <location>
        <begin position="84"/>
        <end position="285"/>
    </location>
</feature>
<keyword evidence="7 9" id="KW-0342">GTP-binding</keyword>
<evidence type="ECO:0000256" key="7">
    <source>
        <dbReference type="ARBA" id="ARBA00023134"/>
    </source>
</evidence>
<organism evidence="12 13">
    <name type="scientific">Discostella pseudostelligera</name>
    <dbReference type="NCBI Taxonomy" id="259834"/>
    <lineage>
        <taxon>Eukaryota</taxon>
        <taxon>Sar</taxon>
        <taxon>Stramenopiles</taxon>
        <taxon>Ochrophyta</taxon>
        <taxon>Bacillariophyta</taxon>
        <taxon>Coscinodiscophyceae</taxon>
        <taxon>Thalassiosirophycidae</taxon>
        <taxon>Stephanodiscales</taxon>
        <taxon>Stephanodiscaceae</taxon>
        <taxon>Discostella</taxon>
    </lineage>
</organism>
<dbReference type="GO" id="GO:0005874">
    <property type="term" value="C:microtubule"/>
    <property type="evidence" value="ECO:0007669"/>
    <property type="project" value="UniProtKB-KW"/>
</dbReference>
<dbReference type="Pfam" id="PF00091">
    <property type="entry name" value="Tubulin"/>
    <property type="match status" value="1"/>
</dbReference>
<dbReference type="InterPro" id="IPR018316">
    <property type="entry name" value="Tubulin/FtsZ_2-layer-sand-dom"/>
</dbReference>
<name>A0ABD3N6Z8_9STRA</name>
<evidence type="ECO:0000256" key="2">
    <source>
        <dbReference type="ARBA" id="ARBA00004300"/>
    </source>
</evidence>
<dbReference type="InterPro" id="IPR008280">
    <property type="entry name" value="Tub_FtsZ_C"/>
</dbReference>
<dbReference type="SUPFAM" id="SSF55307">
    <property type="entry name" value="Tubulin C-terminal domain-like"/>
    <property type="match status" value="1"/>
</dbReference>
<dbReference type="InterPro" id="IPR003008">
    <property type="entry name" value="Tubulin_FtsZ_GTPase"/>
</dbReference>
<evidence type="ECO:0000256" key="1">
    <source>
        <dbReference type="ARBA" id="ARBA00004079"/>
    </source>
</evidence>
<evidence type="ECO:0000313" key="13">
    <source>
        <dbReference type="Proteomes" id="UP001530293"/>
    </source>
</evidence>
<dbReference type="SUPFAM" id="SSF52490">
    <property type="entry name" value="Tubulin nucleotide-binding domain-like"/>
    <property type="match status" value="1"/>
</dbReference>
<accession>A0ABD3N6Z8</accession>
<dbReference type="FunFam" id="1.10.287.600:FF:000004">
    <property type="entry name" value="Tubulin gamma chain"/>
    <property type="match status" value="1"/>
</dbReference>
<evidence type="ECO:0000256" key="6">
    <source>
        <dbReference type="ARBA" id="ARBA00022741"/>
    </source>
</evidence>
<sequence>MPREIITLQVGQCGNQIGGEFWKQLCLEHGIQPDGLARDDVVPPTHHDDSGSSCCLPSSPLSKMVDFTTSHNKDSGHGFIDDRKDVFFYQSDDEHYIPRALLIDLEPRVVNKLTHQGPYRNLFNDENVFIAQDGGGAGNNWASGFRQGEQHHEKVMDMIDRESDNSDSLEGFVMCHSIAGGTGSGMGSYLLEALNDHFPKKLIQTYSVFPNWSENQSDVVVQPYNSVLTLKRLTLNADAVVVLDNTALNRIAVDRLKIENPTVDQLNSLVATIMAASTTTLRYPGYMNNDLIGLLASLIPTPRCHFLMTGYTPLTIADYYQNPTPTAADGSLSPTTTYHPTNAHLSSVRKTTVLDVMRRLCQPDNIMVSANTRKPSSCYISILNIIQGNDVEPTQIHKALQRMRERQIIKFIPWGPASIQVALARKSPFLSSTNKVSGFMLANHTSMAELFDRLLGQYDKIRRRNAFLDNYRREPMFSDSLDEFDSARETVQCLVDEYRACERKDYIDYDYGAAKGENGDVLDD</sequence>
<keyword evidence="13" id="KW-1185">Reference proteome</keyword>
<proteinExistence type="inferred from homology"/>
<keyword evidence="8" id="KW-0206">Cytoskeleton</keyword>
<dbReference type="Proteomes" id="UP001530293">
    <property type="component" value="Unassembled WGS sequence"/>
</dbReference>
<dbReference type="Gene3D" id="3.40.50.1440">
    <property type="entry name" value="Tubulin/FtsZ, GTPase domain"/>
    <property type="match status" value="1"/>
</dbReference>
<dbReference type="InterPro" id="IPR017975">
    <property type="entry name" value="Tubulin_CS"/>
</dbReference>
<dbReference type="Gene3D" id="1.10.287.600">
    <property type="entry name" value="Helix hairpin bin"/>
    <property type="match status" value="1"/>
</dbReference>
<keyword evidence="6 9" id="KW-0547">Nucleotide-binding</keyword>
<evidence type="ECO:0000256" key="8">
    <source>
        <dbReference type="ARBA" id="ARBA00023212"/>
    </source>
</evidence>
<dbReference type="PRINTS" id="PR01164">
    <property type="entry name" value="GAMMATUBULIN"/>
</dbReference>
<evidence type="ECO:0000256" key="3">
    <source>
        <dbReference type="ARBA" id="ARBA00009636"/>
    </source>
</evidence>
<dbReference type="AlphaFoldDB" id="A0ABD3N6Z8"/>
<feature type="domain" description="Tubulin/FtsZ 2-layer sandwich" evidence="11">
    <location>
        <begin position="287"/>
        <end position="456"/>
    </location>
</feature>
<reference evidence="12 13" key="1">
    <citation type="submission" date="2024-10" db="EMBL/GenBank/DDBJ databases">
        <title>Updated reference genomes for cyclostephanoid diatoms.</title>
        <authorList>
            <person name="Roberts W.R."/>
            <person name="Alverson A.J."/>
        </authorList>
    </citation>
    <scope>NUCLEOTIDE SEQUENCE [LARGE SCALE GENOMIC DNA]</scope>
    <source>
        <strain evidence="12 13">AJA232-27</strain>
    </source>
</reference>
<comment type="function">
    <text evidence="1">Tubulin is the major constituent of microtubules. The gamma chain is found at microtubule organizing centers (MTOC) such as the spindle poles or the centrosome, suggesting that it is involved in the minus-end nucleation of microtubule assembly.</text>
</comment>
<evidence type="ECO:0000256" key="9">
    <source>
        <dbReference type="RuleBase" id="RU000352"/>
    </source>
</evidence>
<comment type="function">
    <text evidence="9">Tubulin is the major constituent of microtubules, protein filaments consisting of alpha- and beta-tubulin heterodimers. Gamma-tubulin is a key component of the gamma-tubulin ring complex (gTuRC) which mediates microtubule nucleation. The gTuRC regulates the minus-end nucleation of alpha-beta tubulin heterodimers that grow into microtubule protafilaments, a critical step in centrosome duplication and spindle formation.</text>
</comment>
<dbReference type="SMART" id="SM00864">
    <property type="entry name" value="Tubulin"/>
    <property type="match status" value="1"/>
</dbReference>